<keyword evidence="8" id="KW-1185">Reference proteome</keyword>
<feature type="transmembrane region" description="Helical" evidence="6">
    <location>
        <begin position="169"/>
        <end position="189"/>
    </location>
</feature>
<feature type="transmembrane region" description="Helical" evidence="6">
    <location>
        <begin position="12"/>
        <end position="33"/>
    </location>
</feature>
<feature type="transmembrane region" description="Helical" evidence="6">
    <location>
        <begin position="79"/>
        <end position="107"/>
    </location>
</feature>
<dbReference type="InterPro" id="IPR050833">
    <property type="entry name" value="Poly_Biosynth_Transport"/>
</dbReference>
<keyword evidence="2" id="KW-1003">Cell membrane</keyword>
<reference evidence="7 8" key="1">
    <citation type="submission" date="2018-11" db="EMBL/GenBank/DDBJ databases">
        <title>Aerococcus sp. SJQ22, whole genome shotgun sequence.</title>
        <authorList>
            <person name="Sun L."/>
            <person name="Gao X."/>
            <person name="Chen W."/>
            <person name="Huang K."/>
        </authorList>
    </citation>
    <scope>NUCLEOTIDE SEQUENCE [LARGE SCALE GENOMIC DNA]</scope>
    <source>
        <strain evidence="7 8">SJQ22</strain>
    </source>
</reference>
<proteinExistence type="predicted"/>
<keyword evidence="4 6" id="KW-1133">Transmembrane helix</keyword>
<name>A0A3N4GFM2_9LACT</name>
<dbReference type="InterPro" id="IPR002797">
    <property type="entry name" value="Polysacc_synth"/>
</dbReference>
<dbReference type="EMBL" id="RKMG01000010">
    <property type="protein sequence ID" value="RPA60678.1"/>
    <property type="molecule type" value="Genomic_DNA"/>
</dbReference>
<feature type="transmembrane region" description="Helical" evidence="6">
    <location>
        <begin position="357"/>
        <end position="378"/>
    </location>
</feature>
<evidence type="ECO:0000313" key="7">
    <source>
        <dbReference type="EMBL" id="RPA60678.1"/>
    </source>
</evidence>
<feature type="transmembrane region" description="Helical" evidence="6">
    <location>
        <begin position="250"/>
        <end position="273"/>
    </location>
</feature>
<feature type="transmembrane region" description="Helical" evidence="6">
    <location>
        <begin position="143"/>
        <end position="163"/>
    </location>
</feature>
<keyword evidence="3 6" id="KW-0812">Transmembrane</keyword>
<dbReference type="AlphaFoldDB" id="A0A3N4GFM2"/>
<feature type="transmembrane region" description="Helical" evidence="6">
    <location>
        <begin position="39"/>
        <end position="59"/>
    </location>
</feature>
<dbReference type="Pfam" id="PF01943">
    <property type="entry name" value="Polysacc_synt"/>
    <property type="match status" value="1"/>
</dbReference>
<dbReference type="PANTHER" id="PTHR30250">
    <property type="entry name" value="PST FAMILY PREDICTED COLANIC ACID TRANSPORTER"/>
    <property type="match status" value="1"/>
</dbReference>
<comment type="subcellular location">
    <subcellularLocation>
        <location evidence="1">Cell membrane</location>
        <topology evidence="1">Multi-pass membrane protein</topology>
    </subcellularLocation>
</comment>
<feature type="transmembrane region" description="Helical" evidence="6">
    <location>
        <begin position="217"/>
        <end position="238"/>
    </location>
</feature>
<dbReference type="RefSeq" id="WP_123779759.1">
    <property type="nucleotide sequence ID" value="NZ_RKMG01000010.1"/>
</dbReference>
<evidence type="ECO:0008006" key="9">
    <source>
        <dbReference type="Google" id="ProtNLM"/>
    </source>
</evidence>
<feature type="transmembrane region" description="Helical" evidence="6">
    <location>
        <begin position="113"/>
        <end position="131"/>
    </location>
</feature>
<evidence type="ECO:0000256" key="2">
    <source>
        <dbReference type="ARBA" id="ARBA00022475"/>
    </source>
</evidence>
<feature type="transmembrane region" description="Helical" evidence="6">
    <location>
        <begin position="323"/>
        <end position="345"/>
    </location>
</feature>
<evidence type="ECO:0000256" key="5">
    <source>
        <dbReference type="ARBA" id="ARBA00023136"/>
    </source>
</evidence>
<organism evidence="7 8">
    <name type="scientific">Aerococcus agrisoli</name>
    <dbReference type="NCBI Taxonomy" id="2487350"/>
    <lineage>
        <taxon>Bacteria</taxon>
        <taxon>Bacillati</taxon>
        <taxon>Bacillota</taxon>
        <taxon>Bacilli</taxon>
        <taxon>Lactobacillales</taxon>
        <taxon>Aerococcaceae</taxon>
        <taxon>Aerococcus</taxon>
    </lineage>
</organism>
<evidence type="ECO:0000256" key="4">
    <source>
        <dbReference type="ARBA" id="ARBA00022989"/>
    </source>
</evidence>
<comment type="caution">
    <text evidence="7">The sequence shown here is derived from an EMBL/GenBank/DDBJ whole genome shotgun (WGS) entry which is preliminary data.</text>
</comment>
<evidence type="ECO:0000256" key="3">
    <source>
        <dbReference type="ARBA" id="ARBA00022692"/>
    </source>
</evidence>
<dbReference type="GO" id="GO:0005886">
    <property type="term" value="C:plasma membrane"/>
    <property type="evidence" value="ECO:0007669"/>
    <property type="project" value="UniProtKB-SubCell"/>
</dbReference>
<sequence>MNTKIFKNILTVISSNFLLLVLGLVMSFIIPLITSVENYAYWQLYLYYSGFVGFFMLGFNDGINIRYAGNNIDNLPKNLFNLFFRVVITMGVVSAIICIAILLILPLEFNQKVTLLFVTINIIIFNIHGFCIHINQMTMRFKYYSIANIVEKLLFVISIPIFFVLDSSYYWIILLNLFCRILAMSYNLWTVRNLIFNTGESLKVKDNIDEIKENYKAGLPLMLASIFAMFMTTVPKIVVQNHFEIVEYGYFSFGYSTLNIAIQLISAMSVVFYPSLKNLDTNSYGKVYKEVKFGFLIISLFLLLIYYPINLIVSLVFTKYINVLQYLFLLFPIVIFQSFNSLITANFSRLKRLEKKYLYNNAFFLILNLSVTNTVAFFVHDIRVILVVSLICMTMWAFSGENYVEKSLGLGQKESKFIVPLLIFSIIIFILINYSFSLFSSLAMYLLYIFVIILIFRKHIKVMISRFINKK</sequence>
<feature type="transmembrane region" description="Helical" evidence="6">
    <location>
        <begin position="416"/>
        <end position="436"/>
    </location>
</feature>
<keyword evidence="5 6" id="KW-0472">Membrane</keyword>
<protein>
    <recommendedName>
        <fullName evidence="9">Polysaccharide biosynthesis protein</fullName>
    </recommendedName>
</protein>
<evidence type="ECO:0000256" key="1">
    <source>
        <dbReference type="ARBA" id="ARBA00004651"/>
    </source>
</evidence>
<dbReference type="Proteomes" id="UP000273977">
    <property type="component" value="Unassembled WGS sequence"/>
</dbReference>
<feature type="transmembrane region" description="Helical" evidence="6">
    <location>
        <begin position="293"/>
        <end position="317"/>
    </location>
</feature>
<feature type="transmembrane region" description="Helical" evidence="6">
    <location>
        <begin position="384"/>
        <end position="404"/>
    </location>
</feature>
<dbReference type="OrthoDB" id="385011at2"/>
<evidence type="ECO:0000256" key="6">
    <source>
        <dbReference type="SAM" id="Phobius"/>
    </source>
</evidence>
<feature type="transmembrane region" description="Helical" evidence="6">
    <location>
        <begin position="442"/>
        <end position="460"/>
    </location>
</feature>
<gene>
    <name evidence="7" type="ORF">EF384_04330</name>
</gene>
<dbReference type="PANTHER" id="PTHR30250:SF11">
    <property type="entry name" value="O-ANTIGEN TRANSPORTER-RELATED"/>
    <property type="match status" value="1"/>
</dbReference>
<evidence type="ECO:0000313" key="8">
    <source>
        <dbReference type="Proteomes" id="UP000273977"/>
    </source>
</evidence>
<accession>A0A3N4GFM2</accession>